<gene>
    <name evidence="3" type="ORF">HMPREF1544_03317</name>
</gene>
<evidence type="ECO:0000259" key="2">
    <source>
        <dbReference type="PROSITE" id="PS51293"/>
    </source>
</evidence>
<dbReference type="Pfam" id="PF00249">
    <property type="entry name" value="Myb_DNA-binding"/>
    <property type="match status" value="1"/>
</dbReference>
<dbReference type="PROSITE" id="PS51293">
    <property type="entry name" value="SANT"/>
    <property type="match status" value="1"/>
</dbReference>
<accession>S2JHI2</accession>
<dbReference type="SMART" id="SM00717">
    <property type="entry name" value="SANT"/>
    <property type="match status" value="1"/>
</dbReference>
<dbReference type="CDD" id="cd11660">
    <property type="entry name" value="SANT_TRF"/>
    <property type="match status" value="1"/>
</dbReference>
<proteinExistence type="predicted"/>
<dbReference type="PROSITE" id="PS50090">
    <property type="entry name" value="MYB_LIKE"/>
    <property type="match status" value="1"/>
</dbReference>
<dbReference type="InParanoid" id="S2JHI2"/>
<dbReference type="InterPro" id="IPR001005">
    <property type="entry name" value="SANT/Myb"/>
</dbReference>
<organism evidence="3 4">
    <name type="scientific">Mucor circinelloides f. circinelloides (strain 1006PhL)</name>
    <name type="common">Mucormycosis agent</name>
    <name type="synonym">Calyptromyces circinelloides</name>
    <dbReference type="NCBI Taxonomy" id="1220926"/>
    <lineage>
        <taxon>Eukaryota</taxon>
        <taxon>Fungi</taxon>
        <taxon>Fungi incertae sedis</taxon>
        <taxon>Mucoromycota</taxon>
        <taxon>Mucoromycotina</taxon>
        <taxon>Mucoromycetes</taxon>
        <taxon>Mucorales</taxon>
        <taxon>Mucorineae</taxon>
        <taxon>Mucoraceae</taxon>
        <taxon>Mucor</taxon>
    </lineage>
</organism>
<keyword evidence="4" id="KW-1185">Reference proteome</keyword>
<dbReference type="InterPro" id="IPR017884">
    <property type="entry name" value="SANT_dom"/>
</dbReference>
<dbReference type="OrthoDB" id="608866at2759"/>
<dbReference type="VEuPathDB" id="FungiDB:HMPREF1544_03317"/>
<dbReference type="STRING" id="1220926.S2JHI2"/>
<dbReference type="Gene3D" id="1.10.10.60">
    <property type="entry name" value="Homeodomain-like"/>
    <property type="match status" value="1"/>
</dbReference>
<dbReference type="AlphaFoldDB" id="S2JHI2"/>
<feature type="domain" description="Myb-like" evidence="1">
    <location>
        <begin position="84"/>
        <end position="151"/>
    </location>
</feature>
<dbReference type="Proteomes" id="UP000014254">
    <property type="component" value="Unassembled WGS sequence"/>
</dbReference>
<dbReference type="OMA" id="RARRNWV"/>
<dbReference type="InterPro" id="IPR009057">
    <property type="entry name" value="Homeodomain-like_sf"/>
</dbReference>
<feature type="domain" description="SANT" evidence="2">
    <location>
        <begin position="87"/>
        <end position="119"/>
    </location>
</feature>
<evidence type="ECO:0000259" key="1">
    <source>
        <dbReference type="PROSITE" id="PS50090"/>
    </source>
</evidence>
<evidence type="ECO:0000313" key="3">
    <source>
        <dbReference type="EMBL" id="EPB89796.1"/>
    </source>
</evidence>
<dbReference type="eggNOG" id="ENOG502S29A">
    <property type="taxonomic scope" value="Eukaryota"/>
</dbReference>
<reference evidence="4" key="1">
    <citation type="submission" date="2013-05" db="EMBL/GenBank/DDBJ databases">
        <title>The Genome sequence of Mucor circinelloides f. circinelloides 1006PhL.</title>
        <authorList>
            <consortium name="The Broad Institute Genomics Platform"/>
            <person name="Cuomo C."/>
            <person name="Earl A."/>
            <person name="Findley K."/>
            <person name="Lee S.C."/>
            <person name="Walker B."/>
            <person name="Young S."/>
            <person name="Zeng Q."/>
            <person name="Gargeya S."/>
            <person name="Fitzgerald M."/>
            <person name="Haas B."/>
            <person name="Abouelleil A."/>
            <person name="Allen A.W."/>
            <person name="Alvarado L."/>
            <person name="Arachchi H.M."/>
            <person name="Berlin A.M."/>
            <person name="Chapman S.B."/>
            <person name="Gainer-Dewar J."/>
            <person name="Goldberg J."/>
            <person name="Griggs A."/>
            <person name="Gujja S."/>
            <person name="Hansen M."/>
            <person name="Howarth C."/>
            <person name="Imamovic A."/>
            <person name="Ireland A."/>
            <person name="Larimer J."/>
            <person name="McCowan C."/>
            <person name="Murphy C."/>
            <person name="Pearson M."/>
            <person name="Poon T.W."/>
            <person name="Priest M."/>
            <person name="Roberts A."/>
            <person name="Saif S."/>
            <person name="Shea T."/>
            <person name="Sisk P."/>
            <person name="Sykes S."/>
            <person name="Wortman J."/>
            <person name="Nusbaum C."/>
            <person name="Birren B."/>
        </authorList>
    </citation>
    <scope>NUCLEOTIDE SEQUENCE [LARGE SCALE GENOMIC DNA]</scope>
    <source>
        <strain evidence="4">1006PhL</strain>
    </source>
</reference>
<evidence type="ECO:0000313" key="4">
    <source>
        <dbReference type="Proteomes" id="UP000014254"/>
    </source>
</evidence>
<protein>
    <submittedName>
        <fullName evidence="3">Uncharacterized protein</fullName>
    </submittedName>
</protein>
<dbReference type="SUPFAM" id="SSF46689">
    <property type="entry name" value="Homeodomain-like"/>
    <property type="match status" value="1"/>
</dbReference>
<sequence length="194" mass="23100">MSEENVIDTIMDDLLMEESQLEQDLSSSEEENDETVDAETRARRNWVLFIRNQFSVRAEFPSTETMLKPNGRLNQEYFRPKAETNHKEEQTWTDAEKDLLIQGIQKYGIGNWNDIRKELLNEWTSNDLRLKCIRLIGRQNLQLYKNWKGNAVEIQQEYENNKRIGLKYDTWKQSVLVYDDDGQVEKELMAHHQK</sequence>
<dbReference type="EMBL" id="KE123929">
    <property type="protein sequence ID" value="EPB89796.1"/>
    <property type="molecule type" value="Genomic_DNA"/>
</dbReference>
<name>S2JHI2_MUCC1</name>